<organism evidence="13 14">
    <name type="scientific">Nitrincola lacisaponensis</name>
    <dbReference type="NCBI Taxonomy" id="267850"/>
    <lineage>
        <taxon>Bacteria</taxon>
        <taxon>Pseudomonadati</taxon>
        <taxon>Pseudomonadota</taxon>
        <taxon>Gammaproteobacteria</taxon>
        <taxon>Oceanospirillales</taxon>
        <taxon>Oceanospirillaceae</taxon>
        <taxon>Nitrincola</taxon>
    </lineage>
</organism>
<evidence type="ECO:0000256" key="12">
    <source>
        <dbReference type="SAM" id="Phobius"/>
    </source>
</evidence>
<dbReference type="EMBL" id="JMSZ01000016">
    <property type="protein sequence ID" value="KDE40549.1"/>
    <property type="molecule type" value="Genomic_DNA"/>
</dbReference>
<dbReference type="InterPro" id="IPR005495">
    <property type="entry name" value="LptG/LptF_permease"/>
</dbReference>
<dbReference type="NCBIfam" id="TIGR04407">
    <property type="entry name" value="LptF_YjgP"/>
    <property type="match status" value="1"/>
</dbReference>
<name>A0A063Y4G1_9GAMM</name>
<reference evidence="13 14" key="1">
    <citation type="journal article" date="2005" name="Int. J. Syst. Evol. Microbiol.">
        <title>Nitrincola lacisaponensis gen. nov., sp. nov., a novel alkaliphilic bacterium isolated from an alkaline, saline lake.</title>
        <authorList>
            <person name="Dimitriu P.A."/>
            <person name="Shukla S.K."/>
            <person name="Conradt J."/>
            <person name="Marquez M.C."/>
            <person name="Ventosa A."/>
            <person name="Maglia A."/>
            <person name="Peyton B.M."/>
            <person name="Pinkart H.C."/>
            <person name="Mormile M.R."/>
        </authorList>
    </citation>
    <scope>NUCLEOTIDE SEQUENCE [LARGE SCALE GENOMIC DNA]</scope>
    <source>
        <strain evidence="13 14">4CA</strain>
    </source>
</reference>
<feature type="transmembrane region" description="Helical" evidence="12">
    <location>
        <begin position="284"/>
        <end position="303"/>
    </location>
</feature>
<keyword evidence="9 12" id="KW-1133">Transmembrane helix</keyword>
<evidence type="ECO:0000256" key="1">
    <source>
        <dbReference type="ARBA" id="ARBA00002265"/>
    </source>
</evidence>
<dbReference type="Proteomes" id="UP000027318">
    <property type="component" value="Unassembled WGS sequence"/>
</dbReference>
<evidence type="ECO:0000313" key="14">
    <source>
        <dbReference type="Proteomes" id="UP000027318"/>
    </source>
</evidence>
<keyword evidence="7" id="KW-0997">Cell inner membrane</keyword>
<dbReference type="STRING" id="267850.ADINL_1141"/>
<proteinExistence type="inferred from homology"/>
<dbReference type="AlphaFoldDB" id="A0A063Y4G1"/>
<dbReference type="GO" id="GO:0015920">
    <property type="term" value="P:lipopolysaccharide transport"/>
    <property type="evidence" value="ECO:0007669"/>
    <property type="project" value="TreeGrafter"/>
</dbReference>
<dbReference type="PATRIC" id="fig|267850.7.peg.1135"/>
<dbReference type="GO" id="GO:0055085">
    <property type="term" value="P:transmembrane transport"/>
    <property type="evidence" value="ECO:0007669"/>
    <property type="project" value="InterPro"/>
</dbReference>
<comment type="subunit">
    <text evidence="11">Component of the lipopolysaccharide transport and assembly complex. The LptBFG transporter is composed of two ATP-binding proteins (LptB) and two transmembrane proteins (LptF and LptG).</text>
</comment>
<dbReference type="PANTHER" id="PTHR33529:SF7">
    <property type="entry name" value="LIPOPOLYSACCHARIDE EXPORT SYSTEM PERMEASE PROTEIN LPTF"/>
    <property type="match status" value="1"/>
</dbReference>
<evidence type="ECO:0000256" key="8">
    <source>
        <dbReference type="ARBA" id="ARBA00022692"/>
    </source>
</evidence>
<sequence>MLVSTLAVTAVLMLIITSARLIKYLSDAAAGKLEAGAVFLVLLYRMPGFLELLLPLGLFLGILLAYGRLCLDSEMVVLRATGFSDNRLLKFAFGPAVIVALLVLSLSAWLSPLGLQKADELLAAQDARSELELVTPGRFLSQSSGQVTYAEALSGEQLKQVFLSRRGDDGRPNILIAEAAERRLYPEARQRFLVLLNGYRFDGRPGEAEVTRIRYSEYGVQLDEPELAAEIREVDAKPTAMLLQSTDQRDRAALHWRLALPALVLVVTLLAVPLSYTNPRQGRFAKLIPSILLYLTYMAFLTTARSNVESGTSPVALWLVHVGFIFVALNLLYLGHLWRRAFGFVIMIVRRLFSRRVAA</sequence>
<comment type="subcellular location">
    <subcellularLocation>
        <location evidence="2">Cell inner membrane</location>
        <topology evidence="2">Multi-pass membrane protein</topology>
    </subcellularLocation>
</comment>
<keyword evidence="10 12" id="KW-0472">Membrane</keyword>
<feature type="transmembrane region" description="Helical" evidence="12">
    <location>
        <begin position="91"/>
        <end position="110"/>
    </location>
</feature>
<evidence type="ECO:0000256" key="2">
    <source>
        <dbReference type="ARBA" id="ARBA00004429"/>
    </source>
</evidence>
<feature type="transmembrane region" description="Helical" evidence="12">
    <location>
        <begin position="52"/>
        <end position="71"/>
    </location>
</feature>
<evidence type="ECO:0000256" key="10">
    <source>
        <dbReference type="ARBA" id="ARBA00023136"/>
    </source>
</evidence>
<evidence type="ECO:0000256" key="9">
    <source>
        <dbReference type="ARBA" id="ARBA00022989"/>
    </source>
</evidence>
<evidence type="ECO:0000256" key="4">
    <source>
        <dbReference type="ARBA" id="ARBA00014213"/>
    </source>
</evidence>
<feature type="transmembrane region" description="Helical" evidence="12">
    <location>
        <begin position="254"/>
        <end position="272"/>
    </location>
</feature>
<evidence type="ECO:0000256" key="6">
    <source>
        <dbReference type="ARBA" id="ARBA00022475"/>
    </source>
</evidence>
<dbReference type="PANTHER" id="PTHR33529">
    <property type="entry name" value="SLR0882 PROTEIN-RELATED"/>
    <property type="match status" value="1"/>
</dbReference>
<comment type="similarity">
    <text evidence="3">Belongs to the LptF/LptG family.</text>
</comment>
<keyword evidence="8 12" id="KW-0812">Transmembrane</keyword>
<evidence type="ECO:0000256" key="3">
    <source>
        <dbReference type="ARBA" id="ARBA00007725"/>
    </source>
</evidence>
<accession>A0A063Y4G1</accession>
<evidence type="ECO:0000256" key="11">
    <source>
        <dbReference type="ARBA" id="ARBA00026081"/>
    </source>
</evidence>
<keyword evidence="6" id="KW-1003">Cell membrane</keyword>
<comment type="caution">
    <text evidence="13">The sequence shown here is derived from an EMBL/GenBank/DDBJ whole genome shotgun (WGS) entry which is preliminary data.</text>
</comment>
<evidence type="ECO:0000256" key="7">
    <source>
        <dbReference type="ARBA" id="ARBA00022519"/>
    </source>
</evidence>
<evidence type="ECO:0000256" key="5">
    <source>
        <dbReference type="ARBA" id="ARBA00022448"/>
    </source>
</evidence>
<protein>
    <recommendedName>
        <fullName evidence="4">Lipopolysaccharide export system permease protein LptF</fullName>
    </recommendedName>
</protein>
<keyword evidence="5" id="KW-0813">Transport</keyword>
<dbReference type="InterPro" id="IPR030922">
    <property type="entry name" value="LptF"/>
</dbReference>
<comment type="function">
    <text evidence="1">Part of the ABC transporter complex LptBFG involved in the translocation of lipopolysaccharide (LPS) from the inner membrane to the outer membrane.</text>
</comment>
<dbReference type="GO" id="GO:0043190">
    <property type="term" value="C:ATP-binding cassette (ABC) transporter complex"/>
    <property type="evidence" value="ECO:0007669"/>
    <property type="project" value="InterPro"/>
</dbReference>
<feature type="transmembrane region" description="Helical" evidence="12">
    <location>
        <begin position="315"/>
        <end position="334"/>
    </location>
</feature>
<keyword evidence="14" id="KW-1185">Reference proteome</keyword>
<evidence type="ECO:0000313" key="13">
    <source>
        <dbReference type="EMBL" id="KDE40549.1"/>
    </source>
</evidence>
<gene>
    <name evidence="13" type="ORF">ADINL_1141</name>
</gene>
<dbReference type="Pfam" id="PF03739">
    <property type="entry name" value="LptF_LptG"/>
    <property type="match status" value="1"/>
</dbReference>